<accession>A0A9X4XIA2</accession>
<reference evidence="1 2" key="1">
    <citation type="journal article" date="2019" name="Nat. Med.">
        <title>A library of human gut bacterial isolates paired with longitudinal multiomics data enables mechanistic microbiome research.</title>
        <authorList>
            <person name="Poyet M."/>
            <person name="Groussin M."/>
            <person name="Gibbons S.M."/>
            <person name="Avila-Pacheco J."/>
            <person name="Jiang X."/>
            <person name="Kearney S.M."/>
            <person name="Perrotta A.R."/>
            <person name="Berdy B."/>
            <person name="Zhao S."/>
            <person name="Lieberman T.D."/>
            <person name="Swanson P.K."/>
            <person name="Smith M."/>
            <person name="Roesemann S."/>
            <person name="Alexander J.E."/>
            <person name="Rich S.A."/>
            <person name="Livny J."/>
            <person name="Vlamakis H."/>
            <person name="Clish C."/>
            <person name="Bullock K."/>
            <person name="Deik A."/>
            <person name="Scott J."/>
            <person name="Pierce K.A."/>
            <person name="Xavier R.J."/>
            <person name="Alm E.J."/>
        </authorList>
    </citation>
    <scope>NUCLEOTIDE SEQUENCE [LARGE SCALE GENOMIC DNA]</scope>
    <source>
        <strain evidence="1 2">BIOML-A198</strain>
    </source>
</reference>
<proteinExistence type="predicted"/>
<gene>
    <name evidence="1" type="ORF">GMA92_09565</name>
</gene>
<evidence type="ECO:0000313" key="1">
    <source>
        <dbReference type="EMBL" id="MTK21667.1"/>
    </source>
</evidence>
<dbReference type="Proteomes" id="UP000487649">
    <property type="component" value="Unassembled WGS sequence"/>
</dbReference>
<organism evidence="1 2">
    <name type="scientific">Turicibacter sanguinis</name>
    <dbReference type="NCBI Taxonomy" id="154288"/>
    <lineage>
        <taxon>Bacteria</taxon>
        <taxon>Bacillati</taxon>
        <taxon>Bacillota</taxon>
        <taxon>Erysipelotrichia</taxon>
        <taxon>Erysipelotrichales</taxon>
        <taxon>Turicibacteraceae</taxon>
        <taxon>Turicibacter</taxon>
    </lineage>
</organism>
<protein>
    <submittedName>
        <fullName evidence="1">Uncharacterized protein</fullName>
    </submittedName>
</protein>
<evidence type="ECO:0000313" key="2">
    <source>
        <dbReference type="Proteomes" id="UP000487649"/>
    </source>
</evidence>
<dbReference type="RefSeq" id="WP_155222921.1">
    <property type="nucleotide sequence ID" value="NZ_JADPFQ010000032.1"/>
</dbReference>
<name>A0A9X4XIA2_9FIRM</name>
<dbReference type="EMBL" id="WMQE01000020">
    <property type="protein sequence ID" value="MTK21667.1"/>
    <property type="molecule type" value="Genomic_DNA"/>
</dbReference>
<comment type="caution">
    <text evidence="1">The sequence shown here is derived from an EMBL/GenBank/DDBJ whole genome shotgun (WGS) entry which is preliminary data.</text>
</comment>
<dbReference type="AlphaFoldDB" id="A0A9X4XIA2"/>
<sequence length="216" mass="25336">MRIETLQVAGIESAIKGIFYPLTKNRSDSYMNEEGEFILGTRDRQLAQSLLTLDLKQAKFMNQISVWATITMPIYWWNELRKYKQDLEHSCSTFKASIFQPEPLCLEQFSYDMKDEALIRMIVEALNEIRLKWITTENMNEKISLVRQAKTLLPEGFLQTKIIVLTYAELRAIYQHYCKHQSTSEWEKVLTWIETLPCAEDLIIFDESSTNRNTCS</sequence>